<keyword evidence="12" id="KW-1185">Reference proteome</keyword>
<dbReference type="InterPro" id="IPR006329">
    <property type="entry name" value="AMPD"/>
</dbReference>
<dbReference type="PANTHER" id="PTHR11359">
    <property type="entry name" value="AMP DEAMINASE"/>
    <property type="match status" value="1"/>
</dbReference>
<name>A0A1W0X8F4_HYPEX</name>
<evidence type="ECO:0000256" key="3">
    <source>
        <dbReference type="ARBA" id="ARBA00006676"/>
    </source>
</evidence>
<evidence type="ECO:0000256" key="5">
    <source>
        <dbReference type="ARBA" id="ARBA00022801"/>
    </source>
</evidence>
<comment type="function">
    <text evidence="8">AMP deaminase plays a critical role in energy metabolism. Catalyzes the deamination of AMP to IMP and plays an important role in the purine nucleotide cycle.</text>
</comment>
<dbReference type="EMBL" id="MTYJ01000010">
    <property type="protein sequence ID" value="OQV23773.1"/>
    <property type="molecule type" value="Genomic_DNA"/>
</dbReference>
<dbReference type="GO" id="GO:0003876">
    <property type="term" value="F:AMP deaminase activity"/>
    <property type="evidence" value="ECO:0007669"/>
    <property type="project" value="UniProtKB-EC"/>
</dbReference>
<dbReference type="PIRSF" id="PIRSF001251">
    <property type="entry name" value="AMP_deaminase_met"/>
    <property type="match status" value="1"/>
</dbReference>
<evidence type="ECO:0000256" key="1">
    <source>
        <dbReference type="ARBA" id="ARBA00001947"/>
    </source>
</evidence>
<dbReference type="GO" id="GO:0032264">
    <property type="term" value="P:IMP salvage"/>
    <property type="evidence" value="ECO:0007669"/>
    <property type="project" value="UniProtKB-UniPathway"/>
</dbReference>
<comment type="similarity">
    <text evidence="3 9">Belongs to the metallo-dependent hydrolases superfamily. Adenosine and AMP deaminases family.</text>
</comment>
<evidence type="ECO:0000256" key="7">
    <source>
        <dbReference type="ARBA" id="ARBA00023080"/>
    </source>
</evidence>
<dbReference type="UniPathway" id="UPA00591">
    <property type="reaction ID" value="UER00663"/>
</dbReference>
<dbReference type="PROSITE" id="PS00485">
    <property type="entry name" value="A_DEAMINASE"/>
    <property type="match status" value="1"/>
</dbReference>
<dbReference type="GO" id="GO:0046872">
    <property type="term" value="F:metal ion binding"/>
    <property type="evidence" value="ECO:0007669"/>
    <property type="project" value="UniProtKB-KW"/>
</dbReference>
<comment type="caution">
    <text evidence="11">The sequence shown here is derived from an EMBL/GenBank/DDBJ whole genome shotgun (WGS) entry which is preliminary data.</text>
</comment>
<evidence type="ECO:0000256" key="9">
    <source>
        <dbReference type="PIRNR" id="PIRNR001251"/>
    </source>
</evidence>
<feature type="region of interest" description="Disordered" evidence="10">
    <location>
        <begin position="162"/>
        <end position="182"/>
    </location>
</feature>
<protein>
    <recommendedName>
        <fullName evidence="9">AMP deaminase</fullName>
        <ecNumber evidence="9">3.5.4.6</ecNumber>
    </recommendedName>
</protein>
<proteinExistence type="inferred from homology"/>
<evidence type="ECO:0000256" key="6">
    <source>
        <dbReference type="ARBA" id="ARBA00022833"/>
    </source>
</evidence>
<dbReference type="FunFam" id="3.20.20.140:FF:000035">
    <property type="entry name" value="Probable amp deaminase"/>
    <property type="match status" value="1"/>
</dbReference>
<dbReference type="Gene3D" id="4.10.800.20">
    <property type="match status" value="1"/>
</dbReference>
<dbReference type="OrthoDB" id="1723809at2759"/>
<evidence type="ECO:0000313" key="12">
    <source>
        <dbReference type="Proteomes" id="UP000192578"/>
    </source>
</evidence>
<evidence type="ECO:0000256" key="10">
    <source>
        <dbReference type="SAM" id="MobiDB-lite"/>
    </source>
</evidence>
<feature type="compositionally biased region" description="Polar residues" evidence="10">
    <location>
        <begin position="12"/>
        <end position="22"/>
    </location>
</feature>
<dbReference type="InterPro" id="IPR006650">
    <property type="entry name" value="A/AMP_deam_AS"/>
</dbReference>
<accession>A0A1W0X8F4</accession>
<dbReference type="Gene3D" id="3.20.20.140">
    <property type="entry name" value="Metal-dependent hydrolases"/>
    <property type="match status" value="1"/>
</dbReference>
<dbReference type="SUPFAM" id="SSF51556">
    <property type="entry name" value="Metallo-dependent hydrolases"/>
    <property type="match status" value="1"/>
</dbReference>
<feature type="region of interest" description="Disordered" evidence="10">
    <location>
        <begin position="1"/>
        <end position="26"/>
    </location>
</feature>
<dbReference type="NCBIfam" id="TIGR01429">
    <property type="entry name" value="AMP_deaminase"/>
    <property type="match status" value="1"/>
</dbReference>
<keyword evidence="4 9" id="KW-0479">Metal-binding</keyword>
<keyword evidence="7" id="KW-0546">Nucleotide metabolism</keyword>
<evidence type="ECO:0000313" key="11">
    <source>
        <dbReference type="EMBL" id="OQV23773.1"/>
    </source>
</evidence>
<evidence type="ECO:0000256" key="8">
    <source>
        <dbReference type="ARBA" id="ARBA00054146"/>
    </source>
</evidence>
<comment type="cofactor">
    <cofactor evidence="1 9">
        <name>Zn(2+)</name>
        <dbReference type="ChEBI" id="CHEBI:29105"/>
    </cofactor>
</comment>
<dbReference type="FunFam" id="4.10.800.20:FF:000001">
    <property type="entry name" value="AMP deaminase"/>
    <property type="match status" value="1"/>
</dbReference>
<comment type="catalytic activity">
    <reaction evidence="9">
        <text>AMP + H2O + H(+) = IMP + NH4(+)</text>
        <dbReference type="Rhea" id="RHEA:14777"/>
        <dbReference type="ChEBI" id="CHEBI:15377"/>
        <dbReference type="ChEBI" id="CHEBI:15378"/>
        <dbReference type="ChEBI" id="CHEBI:28938"/>
        <dbReference type="ChEBI" id="CHEBI:58053"/>
        <dbReference type="ChEBI" id="CHEBI:456215"/>
        <dbReference type="EC" id="3.5.4.6"/>
    </reaction>
</comment>
<keyword evidence="6" id="KW-0862">Zinc</keyword>
<keyword evidence="5 9" id="KW-0378">Hydrolase</keyword>
<gene>
    <name evidence="11" type="ORF">BV898_02504</name>
</gene>
<dbReference type="GO" id="GO:0005829">
    <property type="term" value="C:cytosol"/>
    <property type="evidence" value="ECO:0007669"/>
    <property type="project" value="TreeGrafter"/>
</dbReference>
<dbReference type="EC" id="3.5.4.6" evidence="9"/>
<reference evidence="12" key="1">
    <citation type="submission" date="2017-01" db="EMBL/GenBank/DDBJ databases">
        <title>Comparative genomics of anhydrobiosis in the tardigrade Hypsibius dujardini.</title>
        <authorList>
            <person name="Yoshida Y."/>
            <person name="Koutsovoulos G."/>
            <person name="Laetsch D."/>
            <person name="Stevens L."/>
            <person name="Kumar S."/>
            <person name="Horikawa D."/>
            <person name="Ishino K."/>
            <person name="Komine S."/>
            <person name="Tomita M."/>
            <person name="Blaxter M."/>
            <person name="Arakawa K."/>
        </authorList>
    </citation>
    <scope>NUCLEOTIDE SEQUENCE [LARGE SCALE GENOMIC DNA]</scope>
    <source>
        <strain evidence="12">Z151</strain>
    </source>
</reference>
<evidence type="ECO:0000256" key="4">
    <source>
        <dbReference type="ARBA" id="ARBA00022723"/>
    </source>
</evidence>
<comment type="pathway">
    <text evidence="2">Purine metabolism; IMP biosynthesis via salvage pathway; IMP from AMP: step 1/1.</text>
</comment>
<dbReference type="AlphaFoldDB" id="A0A1W0X8F4"/>
<sequence>MAYSHDDITVLDSCTGSHSHQPTAAEQEAEMERAALQKHFLIVGGRRSRSGSALYTKELFNAILNNKDGHAHNIGDFLTAFTNSNNTDDDGALFEPEFQRVTILHPVEGKTSSEIFAHDDQLHSSEMLVDALSLRQRYMQHSGQSFLITTAHFLASLSNGKSVEKKPARREQKKSTEAYPHDHPVNGDPFHCEFLPKIGFRIGTEEGIYRVYDSNNQSRYPAVDRTTFIRDFSVVYRMICDGPLKSYCFRQLNYLQNKFHLHCNLNENRETAAQKSIPHRDFYNIRKVDTHIHASSCMNQKHLLRFIKKTMKTSPNDLVYVDPITNTPLTLEQVFQAMNLTTYDLSVDMLDVHADRNAFHRFDKFNAKYNPIGQSLLRDIFIRSDNYIGGKYFAQILKEVMFDLEESKYQNAELRLSIFGVSITEWDKLAEWAICNSVYSDNVKWLVQIPRLYDVYKANKIVDNFQTILDNVFRPLFEATEDPHSHPALHRFLQHVVGFDSVDDESKSEGIGFYVDSPLPANWNMADNPPYSYYLYYIYASMVVLNSFRRERGFNTFVLRPHCGEAGTVQHLVAGFLLAESISHGLLLRKAPVLQYLYYLSQIGIAMSPLSNNSLFLSYGRNPLPDYHARGLNISLSTDDPLQFHFTKEPLVEEYSIAAPIWKLSATDLCELAKNSVHQSGFSVQVKHNWLGLDYMEEGVAGNDITRTNVPDIRVAYRYETLFDQLQIVFGSVLANRLSK</sequence>
<evidence type="ECO:0000256" key="2">
    <source>
        <dbReference type="ARBA" id="ARBA00004955"/>
    </source>
</evidence>
<dbReference type="Pfam" id="PF19326">
    <property type="entry name" value="AMP_deaminase"/>
    <property type="match status" value="1"/>
</dbReference>
<dbReference type="InterPro" id="IPR032466">
    <property type="entry name" value="Metal_Hydrolase"/>
</dbReference>
<dbReference type="Proteomes" id="UP000192578">
    <property type="component" value="Unassembled WGS sequence"/>
</dbReference>
<dbReference type="GO" id="GO:0046033">
    <property type="term" value="P:AMP metabolic process"/>
    <property type="evidence" value="ECO:0007669"/>
    <property type="project" value="TreeGrafter"/>
</dbReference>
<dbReference type="PANTHER" id="PTHR11359:SF0">
    <property type="entry name" value="AMP DEAMINASE"/>
    <property type="match status" value="1"/>
</dbReference>
<organism evidence="11 12">
    <name type="scientific">Hypsibius exemplaris</name>
    <name type="common">Freshwater tardigrade</name>
    <dbReference type="NCBI Taxonomy" id="2072580"/>
    <lineage>
        <taxon>Eukaryota</taxon>
        <taxon>Metazoa</taxon>
        <taxon>Ecdysozoa</taxon>
        <taxon>Tardigrada</taxon>
        <taxon>Eutardigrada</taxon>
        <taxon>Parachela</taxon>
        <taxon>Hypsibioidea</taxon>
        <taxon>Hypsibiidae</taxon>
        <taxon>Hypsibius</taxon>
    </lineage>
</organism>